<feature type="transmembrane region" description="Helical" evidence="1">
    <location>
        <begin position="424"/>
        <end position="443"/>
    </location>
</feature>
<organism evidence="2 3">
    <name type="scientific">Qipengyuania atrilutea</name>
    <dbReference type="NCBI Taxonomy" id="2744473"/>
    <lineage>
        <taxon>Bacteria</taxon>
        <taxon>Pseudomonadati</taxon>
        <taxon>Pseudomonadota</taxon>
        <taxon>Alphaproteobacteria</taxon>
        <taxon>Sphingomonadales</taxon>
        <taxon>Erythrobacteraceae</taxon>
        <taxon>Qipengyuania</taxon>
    </lineage>
</organism>
<gene>
    <name evidence="2" type="ORF">HUV48_06025</name>
</gene>
<keyword evidence="1" id="KW-0472">Membrane</keyword>
<dbReference type="RefSeq" id="WP_176266896.1">
    <property type="nucleotide sequence ID" value="NZ_JABWGV010000002.1"/>
</dbReference>
<keyword evidence="3" id="KW-1185">Reference proteome</keyword>
<name>A0A850GY79_9SPHN</name>
<feature type="transmembrane region" description="Helical" evidence="1">
    <location>
        <begin position="18"/>
        <end position="40"/>
    </location>
</feature>
<feature type="transmembrane region" description="Helical" evidence="1">
    <location>
        <begin position="338"/>
        <end position="366"/>
    </location>
</feature>
<proteinExistence type="predicted"/>
<feature type="transmembrane region" description="Helical" evidence="1">
    <location>
        <begin position="292"/>
        <end position="318"/>
    </location>
</feature>
<keyword evidence="1" id="KW-0812">Transmembrane</keyword>
<evidence type="ECO:0000313" key="3">
    <source>
        <dbReference type="Proteomes" id="UP000561438"/>
    </source>
</evidence>
<protein>
    <recommendedName>
        <fullName evidence="4">Glycosyltransferase RgtA/B/C/D-like domain-containing protein</fullName>
    </recommendedName>
</protein>
<dbReference type="EMBL" id="JABWGV010000002">
    <property type="protein sequence ID" value="NVD44574.1"/>
    <property type="molecule type" value="Genomic_DNA"/>
</dbReference>
<comment type="caution">
    <text evidence="2">The sequence shown here is derived from an EMBL/GenBank/DDBJ whole genome shotgun (WGS) entry which is preliminary data.</text>
</comment>
<dbReference type="Proteomes" id="UP000561438">
    <property type="component" value="Unassembled WGS sequence"/>
</dbReference>
<feature type="transmembrane region" description="Helical" evidence="1">
    <location>
        <begin position="110"/>
        <end position="128"/>
    </location>
</feature>
<feature type="transmembrane region" description="Helical" evidence="1">
    <location>
        <begin position="189"/>
        <end position="218"/>
    </location>
</feature>
<dbReference type="AlphaFoldDB" id="A0A850GY79"/>
<feature type="transmembrane region" description="Helical" evidence="1">
    <location>
        <begin position="230"/>
        <end position="248"/>
    </location>
</feature>
<evidence type="ECO:0000313" key="2">
    <source>
        <dbReference type="EMBL" id="NVD44574.1"/>
    </source>
</evidence>
<evidence type="ECO:0000256" key="1">
    <source>
        <dbReference type="SAM" id="Phobius"/>
    </source>
</evidence>
<feature type="transmembrane region" description="Helical" evidence="1">
    <location>
        <begin position="134"/>
        <end position="154"/>
    </location>
</feature>
<sequence length="594" mass="64337">MHGPLTDRRLRSDERPTLAIVAAWLFVSCLLLGMTFSNIVSGVSPDPDDLLRLVQVRDLLGGQGWFDLHQYRISPPEGVLMHWSRIVDVPLALLIVALTPIFGASVAETITLAIVPLLLLGMFMAVVGRLAWRFFGTEGAAFACLSLGLYPLVLMQIQPMRIDHHAYQILALLVAVWALSWRSMKHSGIVAGIALGTGLSVSIELLPMTAVIGLVFFFRWMRDARDRFGLVAFLNALAASMTVLFLLTRGIGDLASHCDVITPSHLGFFILAALSTTLIASKPAIAPLKAAAALAITGAVGLALFAAASPVCVGSPFGNLDPLVKEHWYLNVFEGRPIWVYPWSFWVPQILQVVIALGASAALVLTNKAWLRVWWAEYTFILLAAIIGGVVTTRSLAFAGAIAAIPLGWLAMRLLGWWTGSRKIAVKIVGPVAIAFLLLPSLFVQASEVGKIGEDGSDDDTAAAGTETSCNLHETLPELNALPPALIFAPIDIGPDLLLRTHHSVVATGHHRAQAGMHDIIATFMGGPEDAQRTVAAHRAEYVVFCKNLPEPQLYEKQNEDGLAARLRADDTPNWLTPMPQYSSELLKVYRVAN</sequence>
<keyword evidence="1" id="KW-1133">Transmembrane helix</keyword>
<feature type="transmembrane region" description="Helical" evidence="1">
    <location>
        <begin position="83"/>
        <end position="103"/>
    </location>
</feature>
<feature type="transmembrane region" description="Helical" evidence="1">
    <location>
        <begin position="166"/>
        <end position="183"/>
    </location>
</feature>
<feature type="transmembrane region" description="Helical" evidence="1">
    <location>
        <begin position="373"/>
        <end position="391"/>
    </location>
</feature>
<accession>A0A850GY79</accession>
<evidence type="ECO:0008006" key="4">
    <source>
        <dbReference type="Google" id="ProtNLM"/>
    </source>
</evidence>
<reference evidence="2 3" key="1">
    <citation type="submission" date="2020-06" db="EMBL/GenBank/DDBJ databases">
        <title>Altererythrobacter sp. HHU K3-1.</title>
        <authorList>
            <person name="Zhang D."/>
            <person name="Xue H."/>
        </authorList>
    </citation>
    <scope>NUCLEOTIDE SEQUENCE [LARGE SCALE GENOMIC DNA]</scope>
    <source>
        <strain evidence="2 3">HHU K3-1</strain>
    </source>
</reference>
<feature type="transmembrane region" description="Helical" evidence="1">
    <location>
        <begin position="397"/>
        <end position="417"/>
    </location>
</feature>
<feature type="transmembrane region" description="Helical" evidence="1">
    <location>
        <begin position="260"/>
        <end position="280"/>
    </location>
</feature>